<feature type="transmembrane region" description="Helical" evidence="1">
    <location>
        <begin position="296"/>
        <end position="317"/>
    </location>
</feature>
<dbReference type="Gene3D" id="6.10.110.10">
    <property type="match status" value="1"/>
</dbReference>
<keyword evidence="3" id="KW-1185">Reference proteome</keyword>
<dbReference type="EMBL" id="NHYD01002962">
    <property type="protein sequence ID" value="PPQ83858.1"/>
    <property type="molecule type" value="Genomic_DNA"/>
</dbReference>
<name>A0A409WZA8_PSICY</name>
<dbReference type="InterPro" id="IPR038213">
    <property type="entry name" value="IFI6/IFI27-like_sf"/>
</dbReference>
<reference evidence="2 3" key="1">
    <citation type="journal article" date="2018" name="Evol. Lett.">
        <title>Horizontal gene cluster transfer increased hallucinogenic mushroom diversity.</title>
        <authorList>
            <person name="Reynolds H.T."/>
            <person name="Vijayakumar V."/>
            <person name="Gluck-Thaler E."/>
            <person name="Korotkin H.B."/>
            <person name="Matheny P.B."/>
            <person name="Slot J.C."/>
        </authorList>
    </citation>
    <scope>NUCLEOTIDE SEQUENCE [LARGE SCALE GENOMIC DNA]</scope>
    <source>
        <strain evidence="2 3">2631</strain>
    </source>
</reference>
<dbReference type="Proteomes" id="UP000283269">
    <property type="component" value="Unassembled WGS sequence"/>
</dbReference>
<organism evidence="2 3">
    <name type="scientific">Psilocybe cyanescens</name>
    <dbReference type="NCBI Taxonomy" id="93625"/>
    <lineage>
        <taxon>Eukaryota</taxon>
        <taxon>Fungi</taxon>
        <taxon>Dikarya</taxon>
        <taxon>Basidiomycota</taxon>
        <taxon>Agaricomycotina</taxon>
        <taxon>Agaricomycetes</taxon>
        <taxon>Agaricomycetidae</taxon>
        <taxon>Agaricales</taxon>
        <taxon>Agaricineae</taxon>
        <taxon>Strophariaceae</taxon>
        <taxon>Psilocybe</taxon>
    </lineage>
</organism>
<accession>A0A409WZA8</accession>
<evidence type="ECO:0000256" key="1">
    <source>
        <dbReference type="SAM" id="Phobius"/>
    </source>
</evidence>
<gene>
    <name evidence="2" type="ORF">CVT25_000917</name>
</gene>
<feature type="transmembrane region" description="Helical" evidence="1">
    <location>
        <begin position="264"/>
        <end position="284"/>
    </location>
</feature>
<comment type="caution">
    <text evidence="2">The sequence shown here is derived from an EMBL/GenBank/DDBJ whole genome shotgun (WGS) entry which is preliminary data.</text>
</comment>
<dbReference type="OrthoDB" id="10511731at2759"/>
<evidence type="ECO:0000313" key="2">
    <source>
        <dbReference type="EMBL" id="PPQ83858.1"/>
    </source>
</evidence>
<dbReference type="AlphaFoldDB" id="A0A409WZA8"/>
<sequence>MDPHFDQNTQSFLLHYGPILEARRRGCTTGQPAGLPQLIRQTSADAWIQQLEGDLVACTTIPGTEWVYGGFLYLPEELMLPMRKKGSKVWQVTSQMWTWVQFKDDLRAVFDFHYGQQNRFMGTFGNILQLRRPGCTNGHPQNLPNLDKSNFSAVWVDRMREDFLACLVPLVWWARAGVLYLPDGTRRAITKARELHWHETGLEWTWAEFIREVQGYLDAEALGRTILKGVAGAALGVVVGPPIIVAGLGALGFGTAGVAAALPLTVYLSVGSAAAAIQSVVYGASTGGLFAICQSIGAAGVGAAGTMISGVIGGILANRGGQ</sequence>
<dbReference type="InParanoid" id="A0A409WZA8"/>
<keyword evidence="1" id="KW-1133">Transmembrane helix</keyword>
<feature type="transmembrane region" description="Helical" evidence="1">
    <location>
        <begin position="230"/>
        <end position="252"/>
    </location>
</feature>
<keyword evidence="1" id="KW-0472">Membrane</keyword>
<proteinExistence type="predicted"/>
<evidence type="ECO:0000313" key="3">
    <source>
        <dbReference type="Proteomes" id="UP000283269"/>
    </source>
</evidence>
<protein>
    <submittedName>
        <fullName evidence="2">Uncharacterized protein</fullName>
    </submittedName>
</protein>
<dbReference type="STRING" id="93625.A0A409WZA8"/>
<keyword evidence="1" id="KW-0812">Transmembrane</keyword>